<evidence type="ECO:0000256" key="6">
    <source>
        <dbReference type="ARBA" id="ARBA00022989"/>
    </source>
</evidence>
<dbReference type="Proteomes" id="UP000838878">
    <property type="component" value="Chromosome 1"/>
</dbReference>
<dbReference type="SUPFAM" id="SSF103506">
    <property type="entry name" value="Mitochondrial carrier"/>
    <property type="match status" value="1"/>
</dbReference>
<comment type="subcellular location">
    <subcellularLocation>
        <location evidence="1">Mitochondrion membrane</location>
        <topology evidence="1">Multi-pass membrane protein</topology>
    </subcellularLocation>
</comment>
<dbReference type="InterPro" id="IPR018108">
    <property type="entry name" value="MCP_transmembrane"/>
</dbReference>
<dbReference type="Gene3D" id="1.50.40.10">
    <property type="entry name" value="Mitochondrial carrier domain"/>
    <property type="match status" value="1"/>
</dbReference>
<evidence type="ECO:0000256" key="3">
    <source>
        <dbReference type="ARBA" id="ARBA00022448"/>
    </source>
</evidence>
<dbReference type="Pfam" id="PF00153">
    <property type="entry name" value="Mito_carr"/>
    <property type="match status" value="3"/>
</dbReference>
<dbReference type="OrthoDB" id="193856at2759"/>
<accession>A0A8J9Y0F2</accession>
<feature type="non-terminal residue" evidence="10">
    <location>
        <position position="329"/>
    </location>
</feature>
<keyword evidence="5" id="KW-0677">Repeat</keyword>
<evidence type="ECO:0000256" key="8">
    <source>
        <dbReference type="ARBA" id="ARBA00023136"/>
    </source>
</evidence>
<dbReference type="GO" id="GO:1990575">
    <property type="term" value="P:mitochondrial L-ornithine transmembrane transport"/>
    <property type="evidence" value="ECO:0007669"/>
    <property type="project" value="TreeGrafter"/>
</dbReference>
<dbReference type="GO" id="GO:0031966">
    <property type="term" value="C:mitochondrial membrane"/>
    <property type="evidence" value="ECO:0007669"/>
    <property type="project" value="UniProtKB-SubCell"/>
</dbReference>
<evidence type="ECO:0000256" key="9">
    <source>
        <dbReference type="SAM" id="Phobius"/>
    </source>
</evidence>
<dbReference type="EMBL" id="OV170221">
    <property type="protein sequence ID" value="CAH0714339.1"/>
    <property type="molecule type" value="Genomic_DNA"/>
</dbReference>
<evidence type="ECO:0000256" key="5">
    <source>
        <dbReference type="ARBA" id="ARBA00022737"/>
    </source>
</evidence>
<keyword evidence="11" id="KW-1185">Reference proteome</keyword>
<evidence type="ECO:0000313" key="10">
    <source>
        <dbReference type="EMBL" id="CAH0714339.1"/>
    </source>
</evidence>
<keyword evidence="8 9" id="KW-0472">Membrane</keyword>
<dbReference type="InterPro" id="IPR050567">
    <property type="entry name" value="Mitochondrial_Carrier"/>
</dbReference>
<dbReference type="InterPro" id="IPR023395">
    <property type="entry name" value="MCP_dom_sf"/>
</dbReference>
<keyword evidence="3" id="KW-0813">Transport</keyword>
<dbReference type="PRINTS" id="PR00926">
    <property type="entry name" value="MITOCARRIER"/>
</dbReference>
<evidence type="ECO:0008006" key="12">
    <source>
        <dbReference type="Google" id="ProtNLM"/>
    </source>
</evidence>
<name>A0A8J9Y0F2_9NEOP</name>
<evidence type="ECO:0000256" key="1">
    <source>
        <dbReference type="ARBA" id="ARBA00004225"/>
    </source>
</evidence>
<dbReference type="GO" id="GO:0005289">
    <property type="term" value="F:high-affinity L-arginine transmembrane transporter activity"/>
    <property type="evidence" value="ECO:0007669"/>
    <property type="project" value="TreeGrafter"/>
</dbReference>
<feature type="transmembrane region" description="Helical" evidence="9">
    <location>
        <begin position="23"/>
        <end position="45"/>
    </location>
</feature>
<evidence type="ECO:0000313" key="11">
    <source>
        <dbReference type="Proteomes" id="UP000838878"/>
    </source>
</evidence>
<keyword evidence="4 9" id="KW-0812">Transmembrane</keyword>
<reference evidence="10" key="1">
    <citation type="submission" date="2021-12" db="EMBL/GenBank/DDBJ databases">
        <authorList>
            <person name="Martin H S."/>
        </authorList>
    </citation>
    <scope>NUCLEOTIDE SEQUENCE</scope>
</reference>
<evidence type="ECO:0000256" key="7">
    <source>
        <dbReference type="ARBA" id="ARBA00023128"/>
    </source>
</evidence>
<evidence type="ECO:0000256" key="4">
    <source>
        <dbReference type="ARBA" id="ARBA00022692"/>
    </source>
</evidence>
<keyword evidence="6 9" id="KW-1133">Transmembrane helix</keyword>
<sequence>MYLNGDKKNISYPALLPIYKKKIAFLLISTPYLSIITIMALDFIAGCIGGCAGIVAGHPLDTLKVHIQSGRGGVLECAKALLKGGTLSTAYRGVGAPLGGIAGINAIVFGAYGNTRRALPNPDSLMTHAVAGGAAGMLQSFACAPVELVKTRQQLAKPVEVPSSAWGEARYILRTGGYKGLFRGLGITILRDSPAFAIYFTAYEAMTRGDQSAVKVFTAGGIAGALSWILLYPVDVVKSRLQGDSIGRYSGAWDCFLKSIQAEGWRCMRRGIGAVTLRAFISNGACFTAVAWTERAWQRILTNESKNLVQGATISEAVRCDNTEYKYDI</sequence>
<keyword evidence="7" id="KW-0496">Mitochondrion</keyword>
<proteinExistence type="inferred from homology"/>
<dbReference type="AlphaFoldDB" id="A0A8J9Y0F2"/>
<protein>
    <recommendedName>
        <fullName evidence="12">Mitochondrial carrier protein</fullName>
    </recommendedName>
</protein>
<evidence type="ECO:0000256" key="2">
    <source>
        <dbReference type="ARBA" id="ARBA00006375"/>
    </source>
</evidence>
<organism evidence="10 11">
    <name type="scientific">Brenthis ino</name>
    <name type="common">lesser marbled fritillary</name>
    <dbReference type="NCBI Taxonomy" id="405034"/>
    <lineage>
        <taxon>Eukaryota</taxon>
        <taxon>Metazoa</taxon>
        <taxon>Ecdysozoa</taxon>
        <taxon>Arthropoda</taxon>
        <taxon>Hexapoda</taxon>
        <taxon>Insecta</taxon>
        <taxon>Pterygota</taxon>
        <taxon>Neoptera</taxon>
        <taxon>Endopterygota</taxon>
        <taxon>Lepidoptera</taxon>
        <taxon>Glossata</taxon>
        <taxon>Ditrysia</taxon>
        <taxon>Papilionoidea</taxon>
        <taxon>Nymphalidae</taxon>
        <taxon>Heliconiinae</taxon>
        <taxon>Argynnini</taxon>
        <taxon>Brenthis</taxon>
    </lineage>
</organism>
<gene>
    <name evidence="10" type="ORF">BINO364_LOCUS1401</name>
</gene>
<dbReference type="InterPro" id="IPR002067">
    <property type="entry name" value="MCP"/>
</dbReference>
<dbReference type="PANTHER" id="PTHR45624">
    <property type="entry name" value="MITOCHONDRIAL BASIC AMINO ACIDS TRANSPORTER-RELATED"/>
    <property type="match status" value="1"/>
</dbReference>
<dbReference type="PANTHER" id="PTHR45624:SF61">
    <property type="entry name" value="MITOCHONDRIAL BASIC AMINO ACIDS TRANSPORTER"/>
    <property type="match status" value="1"/>
</dbReference>
<comment type="similarity">
    <text evidence="2">Belongs to the mitochondrial carrier (TC 2.A.29) family.</text>
</comment>